<dbReference type="Pfam" id="PF14910">
    <property type="entry name" value="MMS22L_N"/>
    <property type="match status" value="1"/>
</dbReference>
<dbReference type="RefSeq" id="XP_015602808.1">
    <property type="nucleotide sequence ID" value="XM_015747322.2"/>
</dbReference>
<keyword evidence="7" id="KW-0156">Chromatin regulator</keyword>
<evidence type="ECO:0000256" key="10">
    <source>
        <dbReference type="ARBA" id="ARBA00033326"/>
    </source>
</evidence>
<dbReference type="InterPro" id="IPR029424">
    <property type="entry name" value="MMS22L_C"/>
</dbReference>
<evidence type="ECO:0000256" key="9">
    <source>
        <dbReference type="ARBA" id="ARBA00023242"/>
    </source>
</evidence>
<evidence type="ECO:0000259" key="12">
    <source>
        <dbReference type="Pfam" id="PF14911"/>
    </source>
</evidence>
<evidence type="ECO:0000256" key="5">
    <source>
        <dbReference type="ARBA" id="ARBA00022454"/>
    </source>
</evidence>
<dbReference type="PANTHER" id="PTHR28547:SF1">
    <property type="entry name" value="PROTEIN MMS22-LIKE"/>
    <property type="match status" value="1"/>
</dbReference>
<dbReference type="GeneID" id="107271383"/>
<keyword evidence="6" id="KW-0227">DNA damage</keyword>
<evidence type="ECO:0000256" key="6">
    <source>
        <dbReference type="ARBA" id="ARBA00022763"/>
    </source>
</evidence>
<evidence type="ECO:0000313" key="14">
    <source>
        <dbReference type="RefSeq" id="XP_015602808.1"/>
    </source>
</evidence>
<reference evidence="14" key="1">
    <citation type="submission" date="2025-08" db="UniProtKB">
        <authorList>
            <consortium name="RefSeq"/>
        </authorList>
    </citation>
    <scope>IDENTIFICATION</scope>
</reference>
<dbReference type="GO" id="GO:0031297">
    <property type="term" value="P:replication fork processing"/>
    <property type="evidence" value="ECO:0007669"/>
    <property type="project" value="InterPro"/>
</dbReference>
<comment type="subcellular location">
    <subcellularLocation>
        <location evidence="2">Chromosome</location>
    </subcellularLocation>
    <subcellularLocation>
        <location evidence="1">Nucleus</location>
    </subcellularLocation>
</comment>
<proteinExistence type="inferred from homology"/>
<dbReference type="GO" id="GO:0000724">
    <property type="term" value="P:double-strand break repair via homologous recombination"/>
    <property type="evidence" value="ECO:0007669"/>
    <property type="project" value="InterPro"/>
</dbReference>
<evidence type="ECO:0000256" key="4">
    <source>
        <dbReference type="ARBA" id="ARBA00021061"/>
    </source>
</evidence>
<evidence type="ECO:0000256" key="8">
    <source>
        <dbReference type="ARBA" id="ARBA00023204"/>
    </source>
</evidence>
<dbReference type="InterPro" id="IPR042320">
    <property type="entry name" value="MMS22-like"/>
</dbReference>
<keyword evidence="5" id="KW-0158">Chromosome</keyword>
<evidence type="ECO:0000259" key="11">
    <source>
        <dbReference type="Pfam" id="PF14910"/>
    </source>
</evidence>
<dbReference type="Proteomes" id="UP000694920">
    <property type="component" value="Unplaced"/>
</dbReference>
<dbReference type="Pfam" id="PF14911">
    <property type="entry name" value="MMS22L_C"/>
    <property type="match status" value="1"/>
</dbReference>
<dbReference type="GO" id="GO:0043596">
    <property type="term" value="C:nuclear replication fork"/>
    <property type="evidence" value="ECO:0007669"/>
    <property type="project" value="TreeGrafter"/>
</dbReference>
<evidence type="ECO:0000256" key="3">
    <source>
        <dbReference type="ARBA" id="ARBA00006585"/>
    </source>
</evidence>
<dbReference type="GO" id="GO:0006325">
    <property type="term" value="P:chromatin organization"/>
    <property type="evidence" value="ECO:0007669"/>
    <property type="project" value="UniProtKB-KW"/>
</dbReference>
<comment type="similarity">
    <text evidence="3">Belongs to the MMS22 family. MMS22L subfamily.</text>
</comment>
<accession>A0AAJ7C7C3</accession>
<gene>
    <name evidence="14" type="primary">LOC107271383</name>
</gene>
<evidence type="ECO:0000313" key="13">
    <source>
        <dbReference type="Proteomes" id="UP000694920"/>
    </source>
</evidence>
<name>A0AAJ7C7C3_CEPCN</name>
<protein>
    <recommendedName>
        <fullName evidence="4">Protein MMS22-like</fullName>
    </recommendedName>
    <alternativeName>
        <fullName evidence="10">Methyl methanesulfonate-sensitivity protein 22-like</fullName>
    </alternativeName>
</protein>
<keyword evidence="13" id="KW-1185">Reference proteome</keyword>
<sequence length="1126" mass="130399">MDTDCTFNCNGKVNANDWQLNRGNSFLRGEIENVVLSHKEFNYAHMQVELFGSTVPGATAIFNLKHFIKCMEMRLKILNRHETYHHLPNNMHEDKTDFYLIRITVCEFLVYIRSYLNSIKWNIDAQDSISAELENDLNELLIVIKNFLGRLRGIPDSTFHYTASTLGNKCLQPEFHMYHMHLELRWLCITLIYSQTVPWKNSCDNNPDLDIVLGTVIKDLMYIATKLFERIPLADLRQKTPYTCTCMRELWLMLQIFIDNLSTRSNAKTFWDHINTTLSEVSDVKNLELFSIWMIYHMALLYGYNNDGVYLDSGSARIKPNYDQVEKVLKNYVNKGGKDGERDDIDEELKVMIPLLRILISEWWQPRLQVIYFLWDCFHRRLDQPFLMQTSGPWTVSLEKKTPADILKQVKERIEGNFEQNKESSYGMFLRFLGSFLRRNYSTNDPKVWNQIKGRVYSKFSESKVKEFSEPGLYNFISLFLTLAVTTDTENVCSMMLKLLPSISKLPSNDSKKRSLIWKGNLAVVLLYNERRISYYTVTAACIPVVNAMSCCKDEATRSIMSSFVDVLGVILSNSESMNLDEYTFIDGWVDRYFLECPKNRAGPLINLMINVFKKCTYTKAESPGIERMLNAMWNFLAGRARQLVFDLLLVSQYYESVAELAFLFTLHAVHYPAMAKKHSHSAVSLFQHFSTSIMIKDIRITRAYLTLILEKEEEIKNLRVLINNFDTFIIQAWIKCSILNNDETHEQSVFLRKYVANMDQIKKVLTTVDELQEFQNGPRAIFFFIMMLMKKRALCQNQHDRAAFDEKFCLYFNNVHKWILGPITDESINSDLSVWIYRCIGTLIFCCSPMLYASPKNMLRDLIARTLLPHETEGPAYVISIAKQIFSLVILGLESLNVRADIYLQGLIRDLFARYLPLLITDTTGSRSCKISESLLKCFQDAKSEFLGLILEILSGNFIITFVQNTTHKICYLVMLLLRNVLKAGTAYKSCVIELIVTICTTRIVGCYVKVHEHHPHRQQTLDFINEVMCSCYYKENVLIRNKFQEALSRSVDKCLLTNPPQSTFEFIRVLGSISPTLARGLLPKIESYVYDAKIKGKTNIASLRHSLEKLRNSLGLVRNPDKIE</sequence>
<organism evidence="13 14">
    <name type="scientific">Cephus cinctus</name>
    <name type="common">Wheat stem sawfly</name>
    <dbReference type="NCBI Taxonomy" id="211228"/>
    <lineage>
        <taxon>Eukaryota</taxon>
        <taxon>Metazoa</taxon>
        <taxon>Ecdysozoa</taxon>
        <taxon>Arthropoda</taxon>
        <taxon>Hexapoda</taxon>
        <taxon>Insecta</taxon>
        <taxon>Pterygota</taxon>
        <taxon>Neoptera</taxon>
        <taxon>Endopterygota</taxon>
        <taxon>Hymenoptera</taxon>
        <taxon>Cephoidea</taxon>
        <taxon>Cephidae</taxon>
        <taxon>Cephus</taxon>
    </lineage>
</organism>
<keyword evidence="8" id="KW-0234">DNA repair</keyword>
<evidence type="ECO:0000256" key="2">
    <source>
        <dbReference type="ARBA" id="ARBA00004286"/>
    </source>
</evidence>
<dbReference type="PANTHER" id="PTHR28547">
    <property type="entry name" value="PROTEIN MMS22-LIKE"/>
    <property type="match status" value="1"/>
</dbReference>
<feature type="domain" description="MMS22-like C-terminal" evidence="12">
    <location>
        <begin position="747"/>
        <end position="1115"/>
    </location>
</feature>
<dbReference type="InterPro" id="IPR029425">
    <property type="entry name" value="MMS22L_N"/>
</dbReference>
<dbReference type="AlphaFoldDB" id="A0AAJ7C7C3"/>
<evidence type="ECO:0000256" key="7">
    <source>
        <dbReference type="ARBA" id="ARBA00022853"/>
    </source>
</evidence>
<dbReference type="KEGG" id="ccin:107271383"/>
<feature type="domain" description="Protein MMS22-like N-terminal" evidence="11">
    <location>
        <begin position="7"/>
        <end position="533"/>
    </location>
</feature>
<keyword evidence="9" id="KW-0539">Nucleus</keyword>
<evidence type="ECO:0000256" key="1">
    <source>
        <dbReference type="ARBA" id="ARBA00004123"/>
    </source>
</evidence>